<proteinExistence type="predicted"/>
<dbReference type="RefSeq" id="WP_132109866.1">
    <property type="nucleotide sequence ID" value="NZ_SMFO01000003.1"/>
</dbReference>
<dbReference type="Pfam" id="PF18135">
    <property type="entry name" value="Type_ISP_C"/>
    <property type="match status" value="1"/>
</dbReference>
<comment type="caution">
    <text evidence="2">The sequence shown here is derived from an EMBL/GenBank/DDBJ whole genome shotgun (WGS) entry which is preliminary data.</text>
</comment>
<dbReference type="Proteomes" id="UP000294597">
    <property type="component" value="Unassembled WGS sequence"/>
</dbReference>
<accession>A0A4R5D1Y8</accession>
<organism evidence="2 3">
    <name type="scientific">Flavobacterium hiemivividum</name>
    <dbReference type="NCBI Taxonomy" id="2541734"/>
    <lineage>
        <taxon>Bacteria</taxon>
        <taxon>Pseudomonadati</taxon>
        <taxon>Bacteroidota</taxon>
        <taxon>Flavobacteriia</taxon>
        <taxon>Flavobacteriales</taxon>
        <taxon>Flavobacteriaceae</taxon>
        <taxon>Flavobacterium</taxon>
    </lineage>
</organism>
<name>A0A4R5D1Y8_9FLAO</name>
<reference evidence="2 3" key="1">
    <citation type="submission" date="2019-03" db="EMBL/GenBank/DDBJ databases">
        <title>Flavobacterium TSA-D2 sp. nov., isolated from arctic soil.</title>
        <authorList>
            <person name="Chaudhary D.K."/>
        </authorList>
    </citation>
    <scope>NUCLEOTIDE SEQUENCE [LARGE SCALE GENOMIC DNA]</scope>
    <source>
        <strain evidence="2 3">TSA-D2</strain>
    </source>
</reference>
<protein>
    <recommendedName>
        <fullName evidence="1">Type ISP restriction-modification enzyme LLaBIII C-terminal specificity domain-containing protein</fullName>
    </recommendedName>
</protein>
<dbReference type="InterPro" id="IPR041635">
    <property type="entry name" value="Type_ISP_LLaBIII_C"/>
</dbReference>
<gene>
    <name evidence="2" type="ORF">E0F98_06910</name>
</gene>
<feature type="domain" description="Type ISP restriction-modification enzyme LLaBIII C-terminal specificity" evidence="1">
    <location>
        <begin position="26"/>
        <end position="101"/>
    </location>
</feature>
<evidence type="ECO:0000259" key="1">
    <source>
        <dbReference type="Pfam" id="PF18135"/>
    </source>
</evidence>
<dbReference type="EMBL" id="SMFO01000003">
    <property type="protein sequence ID" value="TDE05064.1"/>
    <property type="molecule type" value="Genomic_DNA"/>
</dbReference>
<dbReference type="AlphaFoldDB" id="A0A4R5D1Y8"/>
<sequence length="104" mass="11970">MIKKKYLSAEIIKQFADRLGLAFVDENEPQGNVCFANNEEVRAEFKTAFTAMNLLDYFYAVSHSTNDRDDQEEILEMDFAVIPLPTDSKEFWELVKLGGSLRIK</sequence>
<evidence type="ECO:0000313" key="3">
    <source>
        <dbReference type="Proteomes" id="UP000294597"/>
    </source>
</evidence>
<keyword evidence="3" id="KW-1185">Reference proteome</keyword>
<evidence type="ECO:0000313" key="2">
    <source>
        <dbReference type="EMBL" id="TDE05064.1"/>
    </source>
</evidence>